<dbReference type="eggNOG" id="COG1281">
    <property type="taxonomic scope" value="Bacteria"/>
</dbReference>
<dbReference type="SUPFAM" id="SSF118352">
    <property type="entry name" value="HSP33 redox switch-like"/>
    <property type="match status" value="1"/>
</dbReference>
<dbReference type="InterPro" id="IPR023212">
    <property type="entry name" value="Hsp33_helix_hairpin_bin_dom_sf"/>
</dbReference>
<evidence type="ECO:0000256" key="3">
    <source>
        <dbReference type="ARBA" id="ARBA00023157"/>
    </source>
</evidence>
<reference evidence="6" key="1">
    <citation type="submission" date="2006-07" db="EMBL/GenBank/DDBJ databases">
        <title>Complete sequence of Thiomicrospira crunogena XCL-2.</title>
        <authorList>
            <consortium name="US DOE Joint Genome Institute"/>
            <person name="Copeland A."/>
            <person name="Lucas S."/>
            <person name="Lapidus A."/>
            <person name="Barry K."/>
            <person name="Detter J.C."/>
            <person name="Glavina del Rio T."/>
            <person name="Hammon N."/>
            <person name="Israni S."/>
            <person name="Dalin E."/>
            <person name="Tice H."/>
            <person name="Pitluck S."/>
            <person name="Chain P."/>
            <person name="Malfatti S."/>
            <person name="Shin M."/>
            <person name="Vergez L."/>
            <person name="Schmutz J."/>
            <person name="Larimer F."/>
            <person name="Land M."/>
            <person name="Hauser L."/>
            <person name="Kyrpides N."/>
            <person name="Lykidis A."/>
            <person name="Scott K.M."/>
            <person name="Sievert S."/>
            <person name="Kerfeld C."/>
            <person name="Freyermuth S."/>
            <person name="Dobrinski K."/>
            <person name="Boller A."/>
            <person name="Fitzpatrick K."/>
            <person name="Thoma P."/>
            <person name="Moore J."/>
            <person name="Richardson P."/>
        </authorList>
    </citation>
    <scope>NUCLEOTIDE SEQUENCE</scope>
    <source>
        <strain evidence="6">XCL-2</strain>
    </source>
</reference>
<keyword evidence="1" id="KW-0963">Cytoplasm</keyword>
<dbReference type="Gene3D" id="1.10.287.480">
    <property type="entry name" value="helix hairpin bin"/>
    <property type="match status" value="1"/>
</dbReference>
<dbReference type="EMBL" id="CP000109">
    <property type="protein sequence ID" value="ABB42241.1"/>
    <property type="molecule type" value="Genomic_DNA"/>
</dbReference>
<dbReference type="GO" id="GO:0042026">
    <property type="term" value="P:protein refolding"/>
    <property type="evidence" value="ECO:0007669"/>
    <property type="project" value="TreeGrafter"/>
</dbReference>
<name>Q31F32_HYDCU</name>
<evidence type="ECO:0000256" key="5">
    <source>
        <dbReference type="ARBA" id="ARBA00023284"/>
    </source>
</evidence>
<dbReference type="Gene3D" id="3.90.1280.10">
    <property type="entry name" value="HSP33 redox switch-like"/>
    <property type="match status" value="1"/>
</dbReference>
<evidence type="ECO:0000256" key="4">
    <source>
        <dbReference type="ARBA" id="ARBA00023186"/>
    </source>
</evidence>
<keyword evidence="3" id="KW-1015">Disulfide bond</keyword>
<dbReference type="InterPro" id="IPR016153">
    <property type="entry name" value="Heat_shock_Hsp33_N"/>
</dbReference>
<dbReference type="PIRSF" id="PIRSF005261">
    <property type="entry name" value="Heat_shock_Hsp33"/>
    <property type="match status" value="1"/>
</dbReference>
<gene>
    <name evidence="6" type="ordered locus">Tcr_1649</name>
</gene>
<organism evidence="6">
    <name type="scientific">Hydrogenovibrio crunogenus (strain DSM 25203 / XCL-2)</name>
    <name type="common">Thiomicrospira crunogena</name>
    <dbReference type="NCBI Taxonomy" id="317025"/>
    <lineage>
        <taxon>Bacteria</taxon>
        <taxon>Pseudomonadati</taxon>
        <taxon>Pseudomonadota</taxon>
        <taxon>Gammaproteobacteria</taxon>
        <taxon>Thiotrichales</taxon>
        <taxon>Piscirickettsiaceae</taxon>
        <taxon>Hydrogenovibrio</taxon>
    </lineage>
</organism>
<dbReference type="STRING" id="317025.Tcr_1649"/>
<dbReference type="OrthoDB" id="9793753at2"/>
<dbReference type="InterPro" id="IPR000397">
    <property type="entry name" value="Heat_shock_Hsp33"/>
</dbReference>
<dbReference type="PANTHER" id="PTHR30111">
    <property type="entry name" value="33 KDA CHAPERONIN"/>
    <property type="match status" value="1"/>
</dbReference>
<dbReference type="KEGG" id="tcx:Tcr_1649"/>
<evidence type="ECO:0000256" key="1">
    <source>
        <dbReference type="ARBA" id="ARBA00022490"/>
    </source>
</evidence>
<dbReference type="Pfam" id="PF01430">
    <property type="entry name" value="HSP33"/>
    <property type="match status" value="1"/>
</dbReference>
<dbReference type="PANTHER" id="PTHR30111:SF1">
    <property type="entry name" value="33 KDA CHAPERONIN"/>
    <property type="match status" value="1"/>
</dbReference>
<evidence type="ECO:0000256" key="2">
    <source>
        <dbReference type="ARBA" id="ARBA00022833"/>
    </source>
</evidence>
<dbReference type="Gene3D" id="3.55.30.10">
    <property type="entry name" value="Hsp33 domain"/>
    <property type="match status" value="1"/>
</dbReference>
<sequence>MQDHIQRFLFKDLNIRGQHLQIDQAWQKMIAERHYTPELTKVLGELTAIAIMLANGMKHLGKVSIQVQGSGPVNLLLVEATHDLKIRGVAKTNAPLTNESSLDDLLGNGQILVTMENTQTQSFFQSYVPREENSIAKAFESFLSQSDQQPSKLWLAANEEGIGGVLIQKMPTTDEHDEDGWERIHLLTDTVTDEELIELEAEPLLHRLFHEEVIELYSPEEVNYDCPQDKSKVDDMILSLGEAEARKILEEQGEIVIHNEICNFHLRYTKEDIDRLFAEAASDDEPSQTLQ</sequence>
<dbReference type="GO" id="GO:0005737">
    <property type="term" value="C:cytoplasm"/>
    <property type="evidence" value="ECO:0007669"/>
    <property type="project" value="InterPro"/>
</dbReference>
<accession>Q31F32</accession>
<dbReference type="GO" id="GO:0051082">
    <property type="term" value="F:unfolded protein binding"/>
    <property type="evidence" value="ECO:0007669"/>
    <property type="project" value="InterPro"/>
</dbReference>
<keyword evidence="2" id="KW-0862">Zinc</keyword>
<dbReference type="SUPFAM" id="SSF64397">
    <property type="entry name" value="Hsp33 domain"/>
    <property type="match status" value="1"/>
</dbReference>
<dbReference type="HOGENOM" id="CLU_054493_0_0_6"/>
<proteinExistence type="predicted"/>
<keyword evidence="4" id="KW-0143">Chaperone</keyword>
<protein>
    <submittedName>
        <fullName evidence="6">Hsp33 protein</fullName>
    </submittedName>
</protein>
<keyword evidence="5" id="KW-0676">Redox-active center</keyword>
<evidence type="ECO:0000313" key="6">
    <source>
        <dbReference type="EMBL" id="ABB42241.1"/>
    </source>
</evidence>
<dbReference type="InterPro" id="IPR016154">
    <property type="entry name" value="Heat_shock_Hsp33_C"/>
</dbReference>
<dbReference type="GO" id="GO:0044183">
    <property type="term" value="F:protein folding chaperone"/>
    <property type="evidence" value="ECO:0007669"/>
    <property type="project" value="TreeGrafter"/>
</dbReference>
<dbReference type="AlphaFoldDB" id="Q31F32"/>